<feature type="region of interest" description="Disordered" evidence="2">
    <location>
        <begin position="473"/>
        <end position="551"/>
    </location>
</feature>
<dbReference type="OrthoDB" id="10263751at2759"/>
<protein>
    <recommendedName>
        <fullName evidence="7">Thioredoxin domain-containing protein 6</fullName>
    </recommendedName>
</protein>
<dbReference type="PROSITE" id="PS00194">
    <property type="entry name" value="THIOREDOXIN_1"/>
    <property type="match status" value="1"/>
</dbReference>
<dbReference type="SUPFAM" id="SSF52833">
    <property type="entry name" value="Thioredoxin-like"/>
    <property type="match status" value="1"/>
</dbReference>
<feature type="compositionally biased region" description="Acidic residues" evidence="2">
    <location>
        <begin position="500"/>
        <end position="539"/>
    </location>
</feature>
<name>A0A834I365_RHYFE</name>
<evidence type="ECO:0008006" key="7">
    <source>
        <dbReference type="Google" id="ProtNLM"/>
    </source>
</evidence>
<dbReference type="AlphaFoldDB" id="A0A834I365"/>
<evidence type="ECO:0000259" key="3">
    <source>
        <dbReference type="Pfam" id="PF00085"/>
    </source>
</evidence>
<comment type="caution">
    <text evidence="5">The sequence shown here is derived from an EMBL/GenBank/DDBJ whole genome shotgun (WGS) entry which is preliminary data.</text>
</comment>
<evidence type="ECO:0000256" key="1">
    <source>
        <dbReference type="SAM" id="Coils"/>
    </source>
</evidence>
<proteinExistence type="predicted"/>
<dbReference type="EMBL" id="JAACXV010013566">
    <property type="protein sequence ID" value="KAF7273099.1"/>
    <property type="molecule type" value="Genomic_DNA"/>
</dbReference>
<dbReference type="CDD" id="cd02948">
    <property type="entry name" value="TRX_NDPK"/>
    <property type="match status" value="1"/>
</dbReference>
<evidence type="ECO:0000313" key="6">
    <source>
        <dbReference type="Proteomes" id="UP000625711"/>
    </source>
</evidence>
<evidence type="ECO:0000259" key="4">
    <source>
        <dbReference type="Pfam" id="PF15928"/>
    </source>
</evidence>
<dbReference type="Pfam" id="PF15928">
    <property type="entry name" value="DUF4746"/>
    <property type="match status" value="1"/>
</dbReference>
<feature type="domain" description="DUF4746" evidence="4">
    <location>
        <begin position="306"/>
        <end position="449"/>
    </location>
</feature>
<dbReference type="InterPro" id="IPR051766">
    <property type="entry name" value="TXND_domain-containing"/>
</dbReference>
<dbReference type="Proteomes" id="UP000625711">
    <property type="component" value="Unassembled WGS sequence"/>
</dbReference>
<reference evidence="5" key="1">
    <citation type="submission" date="2020-08" db="EMBL/GenBank/DDBJ databases">
        <title>Genome sequencing and assembly of the red palm weevil Rhynchophorus ferrugineus.</title>
        <authorList>
            <person name="Dias G.B."/>
            <person name="Bergman C.M."/>
            <person name="Manee M."/>
        </authorList>
    </citation>
    <scope>NUCLEOTIDE SEQUENCE</scope>
    <source>
        <strain evidence="5">AA-2017</strain>
        <tissue evidence="5">Whole larva</tissue>
    </source>
</reference>
<dbReference type="InterPro" id="IPR031827">
    <property type="entry name" value="DUF4746"/>
</dbReference>
<dbReference type="InterPro" id="IPR036249">
    <property type="entry name" value="Thioredoxin-like_sf"/>
</dbReference>
<keyword evidence="1" id="KW-0175">Coiled coil</keyword>
<dbReference type="PANTHER" id="PTHR46135">
    <property type="entry name" value="NME/NM23 FAMILY MEMBER 8"/>
    <property type="match status" value="1"/>
</dbReference>
<keyword evidence="6" id="KW-1185">Reference proteome</keyword>
<feature type="domain" description="Thioredoxin" evidence="3">
    <location>
        <begin position="14"/>
        <end position="107"/>
    </location>
</feature>
<dbReference type="Gene3D" id="3.40.30.10">
    <property type="entry name" value="Glutaredoxin"/>
    <property type="match status" value="1"/>
</dbReference>
<dbReference type="PANTHER" id="PTHR46135:SF3">
    <property type="entry name" value="NME_NM23 FAMILY MEMBER 8"/>
    <property type="match status" value="1"/>
</dbReference>
<dbReference type="Pfam" id="PF00085">
    <property type="entry name" value="Thioredoxin"/>
    <property type="match status" value="1"/>
</dbReference>
<accession>A0A834I365</accession>
<organism evidence="5 6">
    <name type="scientific">Rhynchophorus ferrugineus</name>
    <name type="common">Red palm weevil</name>
    <name type="synonym">Curculio ferrugineus</name>
    <dbReference type="NCBI Taxonomy" id="354439"/>
    <lineage>
        <taxon>Eukaryota</taxon>
        <taxon>Metazoa</taxon>
        <taxon>Ecdysozoa</taxon>
        <taxon>Arthropoda</taxon>
        <taxon>Hexapoda</taxon>
        <taxon>Insecta</taxon>
        <taxon>Pterygota</taxon>
        <taxon>Neoptera</taxon>
        <taxon>Endopterygota</taxon>
        <taxon>Coleoptera</taxon>
        <taxon>Polyphaga</taxon>
        <taxon>Cucujiformia</taxon>
        <taxon>Curculionidae</taxon>
        <taxon>Dryophthorinae</taxon>
        <taxon>Rhynchophorus</taxon>
    </lineage>
</organism>
<feature type="coiled-coil region" evidence="1">
    <location>
        <begin position="146"/>
        <end position="179"/>
    </location>
</feature>
<sequence>MAKKGQAVQLQLEINNDDEWDKFLQKSGLIVVDIYSEWCGPCLGMQANLKKIKLELGGDVLVLAVAKSDGITQLARFRNKSEPTWMFISKGKMVNLMFGADAPKLTRIITEELKKEQSAIKGEATDRVPMDITEMAEEERVRYDAAESIEREIREKEEAKRAKELLERRTKECENILNNVPNFGTVLIFPSAKDKYKEVLHDILDEAGLIIHQTEKVRLQEGILEEMLFFCEKKFPRRTIEDFGSNKLSFALLLKRCHDALKGQIDEIVLQMVYGNSRQPPGDEKSPSLRLRKVEAEDDPDKVLLGVWAPPNCLCKASVLKLLFPGVCDPKKIPEVKEVPLHVAVAYDAFKARDVFELSTKYPGKVMSFGYFSSDIPGDAKLLAKTTDKFESRVLPVTYEEKIVIQLAKEDQDYFVEFEELGPSYMSRDVEIGELDCKYFFPADYNAPEAEIITYLKKKSKRRGKMAKVKIQQENVEEMTQPANEEVGLAPTDANAEETTGGDDEAEAVNETEEDDEDDGSKDDDEEEDGVENIEEDDAGIDKATSPVGDA</sequence>
<gene>
    <name evidence="5" type="ORF">GWI33_014161</name>
</gene>
<evidence type="ECO:0000313" key="5">
    <source>
        <dbReference type="EMBL" id="KAF7273099.1"/>
    </source>
</evidence>
<dbReference type="InterPro" id="IPR017937">
    <property type="entry name" value="Thioredoxin_CS"/>
</dbReference>
<dbReference type="InterPro" id="IPR013766">
    <property type="entry name" value="Thioredoxin_domain"/>
</dbReference>
<evidence type="ECO:0000256" key="2">
    <source>
        <dbReference type="SAM" id="MobiDB-lite"/>
    </source>
</evidence>